<dbReference type="GeneID" id="25298532"/>
<dbReference type="AlphaFoldDB" id="A0A0D2FE11"/>
<name>A0A0D2FE11_9EURO</name>
<proteinExistence type="predicted"/>
<dbReference type="HOGENOM" id="CLU_010595_9_1_1"/>
<dbReference type="Pfam" id="PF08242">
    <property type="entry name" value="Methyltransf_12"/>
    <property type="match status" value="1"/>
</dbReference>
<dbReference type="STRING" id="1442369.A0A0D2FE11"/>
<dbReference type="PANTHER" id="PTHR43591">
    <property type="entry name" value="METHYLTRANSFERASE"/>
    <property type="match status" value="1"/>
</dbReference>
<dbReference type="SUPFAM" id="SSF53335">
    <property type="entry name" value="S-adenosyl-L-methionine-dependent methyltransferases"/>
    <property type="match status" value="1"/>
</dbReference>
<dbReference type="EMBL" id="KN847483">
    <property type="protein sequence ID" value="KIX00322.1"/>
    <property type="molecule type" value="Genomic_DNA"/>
</dbReference>
<organism evidence="2 3">
    <name type="scientific">Rhinocladiella mackenziei CBS 650.93</name>
    <dbReference type="NCBI Taxonomy" id="1442369"/>
    <lineage>
        <taxon>Eukaryota</taxon>
        <taxon>Fungi</taxon>
        <taxon>Dikarya</taxon>
        <taxon>Ascomycota</taxon>
        <taxon>Pezizomycotina</taxon>
        <taxon>Eurotiomycetes</taxon>
        <taxon>Chaetothyriomycetidae</taxon>
        <taxon>Chaetothyriales</taxon>
        <taxon>Herpotrichiellaceae</taxon>
        <taxon>Rhinocladiella</taxon>
    </lineage>
</organism>
<dbReference type="OrthoDB" id="417697at2759"/>
<dbReference type="Proteomes" id="UP000053617">
    <property type="component" value="Unassembled WGS sequence"/>
</dbReference>
<sequence length="281" mass="31924">MAANFTVGTDNYLFSRDSLATGRLTAQHFLILRRSGWHLHPDIAVKVHGRKKLTIADVACGNGIWALDMARDYPQAHFTGIDISPQQFPPKFTWPRNVTMETYDIFQPMPDRYIGRFDIVHVRFIMGAVYSQNKNWVLQNILKLLKPGGFIQWTDATVPLLHVLSDPLQPLGQFRQPPAIEAPLASIFSPTEWLRRLADEFQQHGLINTRAIDLPPVPWLSKQETDNAIWALTDIHEGLKVRLGKEVAARFGAAVQETLEEIRHGRVYFATYYMAIGQKPG</sequence>
<keyword evidence="3" id="KW-1185">Reference proteome</keyword>
<protein>
    <recommendedName>
        <fullName evidence="1">Methyltransferase type 12 domain-containing protein</fullName>
    </recommendedName>
</protein>
<dbReference type="VEuPathDB" id="FungiDB:Z518_10461"/>
<evidence type="ECO:0000259" key="1">
    <source>
        <dbReference type="Pfam" id="PF08242"/>
    </source>
</evidence>
<accession>A0A0D2FE11</accession>
<gene>
    <name evidence="2" type="ORF">Z518_10461</name>
</gene>
<dbReference type="CDD" id="cd02440">
    <property type="entry name" value="AdoMet_MTases"/>
    <property type="match status" value="1"/>
</dbReference>
<evidence type="ECO:0000313" key="2">
    <source>
        <dbReference type="EMBL" id="KIX00322.1"/>
    </source>
</evidence>
<dbReference type="InterPro" id="IPR029063">
    <property type="entry name" value="SAM-dependent_MTases_sf"/>
</dbReference>
<feature type="domain" description="Methyltransferase type 12" evidence="1">
    <location>
        <begin position="57"/>
        <end position="151"/>
    </location>
</feature>
<dbReference type="Gene3D" id="3.40.50.150">
    <property type="entry name" value="Vaccinia Virus protein VP39"/>
    <property type="match status" value="1"/>
</dbReference>
<reference evidence="2 3" key="1">
    <citation type="submission" date="2015-01" db="EMBL/GenBank/DDBJ databases">
        <title>The Genome Sequence of Rhinocladiella mackenzie CBS 650.93.</title>
        <authorList>
            <consortium name="The Broad Institute Genomics Platform"/>
            <person name="Cuomo C."/>
            <person name="de Hoog S."/>
            <person name="Gorbushina A."/>
            <person name="Stielow B."/>
            <person name="Teixiera M."/>
            <person name="Abouelleil A."/>
            <person name="Chapman S.B."/>
            <person name="Priest M."/>
            <person name="Young S.K."/>
            <person name="Wortman J."/>
            <person name="Nusbaum C."/>
            <person name="Birren B."/>
        </authorList>
    </citation>
    <scope>NUCLEOTIDE SEQUENCE [LARGE SCALE GENOMIC DNA]</scope>
    <source>
        <strain evidence="2 3">CBS 650.93</strain>
    </source>
</reference>
<dbReference type="InterPro" id="IPR013217">
    <property type="entry name" value="Methyltransf_12"/>
</dbReference>
<evidence type="ECO:0000313" key="3">
    <source>
        <dbReference type="Proteomes" id="UP000053617"/>
    </source>
</evidence>
<dbReference type="PANTHER" id="PTHR43591:SF110">
    <property type="entry name" value="RHODANESE DOMAIN-CONTAINING PROTEIN"/>
    <property type="match status" value="1"/>
</dbReference>
<dbReference type="RefSeq" id="XP_013267458.1">
    <property type="nucleotide sequence ID" value="XM_013412004.1"/>
</dbReference>